<reference evidence="11" key="1">
    <citation type="submission" date="2017-08" db="EMBL/GenBank/DDBJ databases">
        <authorList>
            <person name="Cuomo C."/>
            <person name="Billmyre B."/>
            <person name="Heitman J."/>
        </authorList>
    </citation>
    <scope>NUCLEOTIDE SEQUENCE</scope>
    <source>
        <strain evidence="11">CBS 12478</strain>
    </source>
</reference>
<dbReference type="InterPro" id="IPR001915">
    <property type="entry name" value="Peptidase_M48"/>
</dbReference>
<keyword evidence="5" id="KW-0862">Zinc</keyword>
<feature type="compositionally biased region" description="Low complexity" evidence="7">
    <location>
        <begin position="74"/>
        <end position="84"/>
    </location>
</feature>
<evidence type="ECO:0000256" key="3">
    <source>
        <dbReference type="ARBA" id="ARBA00022723"/>
    </source>
</evidence>
<evidence type="ECO:0000256" key="7">
    <source>
        <dbReference type="SAM" id="MobiDB-lite"/>
    </source>
</evidence>
<dbReference type="PANTHER" id="PTHR22726:SF18">
    <property type="entry name" value="PEPTIDASE M48 DOMAIN-CONTAINING PROTEIN"/>
    <property type="match status" value="1"/>
</dbReference>
<evidence type="ECO:0000313" key="12">
    <source>
        <dbReference type="Proteomes" id="UP000322225"/>
    </source>
</evidence>
<keyword evidence="12" id="KW-1185">Reference proteome</keyword>
<dbReference type="GO" id="GO:0004222">
    <property type="term" value="F:metalloendopeptidase activity"/>
    <property type="evidence" value="ECO:0007669"/>
    <property type="project" value="InterPro"/>
</dbReference>
<evidence type="ECO:0000256" key="1">
    <source>
        <dbReference type="ARBA" id="ARBA00001947"/>
    </source>
</evidence>
<feature type="signal peptide" evidence="9">
    <location>
        <begin position="1"/>
        <end position="29"/>
    </location>
</feature>
<dbReference type="KEGG" id="ksn:43589370"/>
<name>A0AAJ8LLW2_9TREE</name>
<dbReference type="GO" id="GO:0006515">
    <property type="term" value="P:protein quality control for misfolded or incompletely synthesized proteins"/>
    <property type="evidence" value="ECO:0007669"/>
    <property type="project" value="TreeGrafter"/>
</dbReference>
<gene>
    <name evidence="11" type="ORF">CI109_104042</name>
</gene>
<comment type="cofactor">
    <cofactor evidence="1">
        <name>Zn(2+)</name>
        <dbReference type="ChEBI" id="CHEBI:29105"/>
    </cofactor>
</comment>
<dbReference type="Proteomes" id="UP000322225">
    <property type="component" value="Chromosome 7"/>
</dbReference>
<dbReference type="AlphaFoldDB" id="A0AAJ8LLW2"/>
<evidence type="ECO:0000256" key="2">
    <source>
        <dbReference type="ARBA" id="ARBA00022670"/>
    </source>
</evidence>
<evidence type="ECO:0000256" key="5">
    <source>
        <dbReference type="ARBA" id="ARBA00022833"/>
    </source>
</evidence>
<evidence type="ECO:0000313" key="11">
    <source>
        <dbReference type="EMBL" id="WWD19581.1"/>
    </source>
</evidence>
<feature type="region of interest" description="Disordered" evidence="7">
    <location>
        <begin position="74"/>
        <end position="110"/>
    </location>
</feature>
<keyword evidence="6" id="KW-0482">Metalloprotease</keyword>
<evidence type="ECO:0000256" key="9">
    <source>
        <dbReference type="SAM" id="SignalP"/>
    </source>
</evidence>
<dbReference type="RefSeq" id="XP_031860461.2">
    <property type="nucleotide sequence ID" value="XM_032005227.2"/>
</dbReference>
<feature type="chain" id="PRO_5042484688" description="Peptidase M48 domain-containing protein" evidence="9">
    <location>
        <begin position="30"/>
        <end position="575"/>
    </location>
</feature>
<feature type="domain" description="Peptidase M48" evidence="10">
    <location>
        <begin position="334"/>
        <end position="516"/>
    </location>
</feature>
<dbReference type="EMBL" id="CP144057">
    <property type="protein sequence ID" value="WWD19581.1"/>
    <property type="molecule type" value="Genomic_DNA"/>
</dbReference>
<feature type="transmembrane region" description="Helical" evidence="8">
    <location>
        <begin position="185"/>
        <end position="204"/>
    </location>
</feature>
<dbReference type="InterPro" id="IPR051156">
    <property type="entry name" value="Mito/Outer_Membr_Metalloprot"/>
</dbReference>
<accession>A0AAJ8LLW2</accession>
<keyword evidence="4" id="KW-0378">Hydrolase</keyword>
<dbReference type="PANTHER" id="PTHR22726">
    <property type="entry name" value="METALLOENDOPEPTIDASE OMA1"/>
    <property type="match status" value="1"/>
</dbReference>
<keyword evidence="8" id="KW-0472">Membrane</keyword>
<evidence type="ECO:0000256" key="6">
    <source>
        <dbReference type="ARBA" id="ARBA00023049"/>
    </source>
</evidence>
<dbReference type="Pfam" id="PF01435">
    <property type="entry name" value="Peptidase_M48"/>
    <property type="match status" value="1"/>
</dbReference>
<feature type="compositionally biased region" description="Polar residues" evidence="7">
    <location>
        <begin position="91"/>
        <end position="110"/>
    </location>
</feature>
<dbReference type="CDD" id="cd07331">
    <property type="entry name" value="M48C_Oma1_like"/>
    <property type="match status" value="1"/>
</dbReference>
<dbReference type="GO" id="GO:0005743">
    <property type="term" value="C:mitochondrial inner membrane"/>
    <property type="evidence" value="ECO:0007669"/>
    <property type="project" value="TreeGrafter"/>
</dbReference>
<keyword evidence="8" id="KW-0812">Transmembrane</keyword>
<reference evidence="11" key="2">
    <citation type="submission" date="2024-01" db="EMBL/GenBank/DDBJ databases">
        <title>Comparative genomics of Cryptococcus and Kwoniella reveals pathogenesis evolution and contrasting modes of karyotype evolution via chromosome fusion or intercentromeric recombination.</title>
        <authorList>
            <person name="Coelho M.A."/>
            <person name="David-Palma M."/>
            <person name="Shea T."/>
            <person name="Bowers K."/>
            <person name="McGinley-Smith S."/>
            <person name="Mohammad A.W."/>
            <person name="Gnirke A."/>
            <person name="Yurkov A.M."/>
            <person name="Nowrousian M."/>
            <person name="Sun S."/>
            <person name="Cuomo C.A."/>
            <person name="Heitman J."/>
        </authorList>
    </citation>
    <scope>NUCLEOTIDE SEQUENCE</scope>
    <source>
        <strain evidence="11">CBS 12478</strain>
    </source>
</reference>
<keyword evidence="9" id="KW-0732">Signal</keyword>
<dbReference type="GO" id="GO:0034982">
    <property type="term" value="P:mitochondrial protein processing"/>
    <property type="evidence" value="ECO:0007669"/>
    <property type="project" value="TreeGrafter"/>
</dbReference>
<keyword evidence="2" id="KW-0645">Protease</keyword>
<protein>
    <recommendedName>
        <fullName evidence="10">Peptidase M48 domain-containing protein</fullName>
    </recommendedName>
</protein>
<dbReference type="GO" id="GO:0046872">
    <property type="term" value="F:metal ion binding"/>
    <property type="evidence" value="ECO:0007669"/>
    <property type="project" value="UniProtKB-KW"/>
</dbReference>
<dbReference type="Gene3D" id="3.30.2010.10">
    <property type="entry name" value="Metalloproteases ('zincins'), catalytic domain"/>
    <property type="match status" value="1"/>
</dbReference>
<proteinExistence type="predicted"/>
<keyword evidence="3" id="KW-0479">Metal-binding</keyword>
<dbReference type="GeneID" id="43589370"/>
<evidence type="ECO:0000256" key="8">
    <source>
        <dbReference type="SAM" id="Phobius"/>
    </source>
</evidence>
<keyword evidence="8" id="KW-1133">Transmembrane helix</keyword>
<sequence length="575" mass="64230">MYGYTFVNERAAALCSRLLLPFCTTLVGGEGPRNVQQGGKMIRYVFRTFSSSAELATLRFSSRTLSTNSLTSTWTTATSSSSSTKLRPPFTFSQPTHRSTIKSPPSYTSIRSISTRPRASSQRLLNGTTFVVPRRAFHPSPRSQDVFFVAMPALKSGLLNLTRFSLIFLPFVFRYKLWKKYKKTAWLLIQLPIFAVCIVLALGLDQSERTGRWRLLLMSEHEEMAWSRRKHQEVLRNDGLLLLPSTDPRSLQVSRVMTRLITALDEQDRHFVSGASWPPKQPQNLSRVISERELLQAQGMGKLGSEVSFEPSGKAKSTVSMPFRPASSNPLKRLELETADWNLYVIDSPQLNAFALPSKDVFVYTGLLNTLPADDTILAAVLAHEIAHVALRHSVENLGFLNIAAVAFDVLRGISFALTISFPFITDSAGMFINWLNDVVAERAYSRKLEQEADAVGLEIMATAGYDPRAATDLWELMAAVEVDAAAAGHPISIENRFALLRTHPTSEARLEALEKDMPDAMKRWKACSLKIRQQQQHQQALKETQTEAKHMTPEEIAKKAEEIVAEVDGVRSTA</sequence>
<organism evidence="11 12">
    <name type="scientific">Kwoniella shandongensis</name>
    <dbReference type="NCBI Taxonomy" id="1734106"/>
    <lineage>
        <taxon>Eukaryota</taxon>
        <taxon>Fungi</taxon>
        <taxon>Dikarya</taxon>
        <taxon>Basidiomycota</taxon>
        <taxon>Agaricomycotina</taxon>
        <taxon>Tremellomycetes</taxon>
        <taxon>Tremellales</taxon>
        <taxon>Cryptococcaceae</taxon>
        <taxon>Kwoniella</taxon>
    </lineage>
</organism>
<evidence type="ECO:0000259" key="10">
    <source>
        <dbReference type="Pfam" id="PF01435"/>
    </source>
</evidence>
<evidence type="ECO:0000256" key="4">
    <source>
        <dbReference type="ARBA" id="ARBA00022801"/>
    </source>
</evidence>